<accession>A0A443S7U3</accession>
<evidence type="ECO:0000256" key="9">
    <source>
        <dbReference type="ARBA" id="ARBA00023065"/>
    </source>
</evidence>
<gene>
    <name evidence="14" type="ORF">B4U80_03258</name>
</gene>
<dbReference type="EMBL" id="NCKV01006130">
    <property type="protein sequence ID" value="RWS23629.1"/>
    <property type="molecule type" value="Genomic_DNA"/>
</dbReference>
<evidence type="ECO:0000256" key="12">
    <source>
        <dbReference type="PROSITE-ProRule" id="PRU00282"/>
    </source>
</evidence>
<evidence type="ECO:0000256" key="11">
    <source>
        <dbReference type="ARBA" id="ARBA00023136"/>
    </source>
</evidence>
<evidence type="ECO:0000256" key="8">
    <source>
        <dbReference type="ARBA" id="ARBA00023004"/>
    </source>
</evidence>
<keyword evidence="5 12" id="KW-0812">Transmembrane</keyword>
<dbReference type="PROSITE" id="PS50920">
    <property type="entry name" value="SOLCAR"/>
    <property type="match status" value="2"/>
</dbReference>
<dbReference type="FunFam" id="1.50.40.10:FF:000029">
    <property type="entry name" value="Solute carrier family 25 member 28"/>
    <property type="match status" value="1"/>
</dbReference>
<dbReference type="SUPFAM" id="SSF103506">
    <property type="entry name" value="Mitochondrial carrier"/>
    <property type="match status" value="1"/>
</dbReference>
<keyword evidence="6" id="KW-0999">Mitochondrion inner membrane</keyword>
<keyword evidence="9" id="KW-0406">Ion transport</keyword>
<keyword evidence="11 12" id="KW-0472">Membrane</keyword>
<dbReference type="PANTHER" id="PTHR45758:SF20">
    <property type="entry name" value="MITOFERRIN-2"/>
    <property type="match status" value="1"/>
</dbReference>
<protein>
    <submittedName>
        <fullName evidence="14">Mitoferrin-2-like protein</fullName>
    </submittedName>
</protein>
<dbReference type="STRING" id="299467.A0A443S7U3"/>
<comment type="subcellular location">
    <subcellularLocation>
        <location evidence="1">Mitochondrion inner membrane</location>
        <topology evidence="1">Multi-pass membrane protein</topology>
    </subcellularLocation>
</comment>
<dbReference type="Proteomes" id="UP000288716">
    <property type="component" value="Unassembled WGS sequence"/>
</dbReference>
<dbReference type="VEuPathDB" id="VectorBase:LDEU008412"/>
<evidence type="ECO:0000256" key="6">
    <source>
        <dbReference type="ARBA" id="ARBA00022792"/>
    </source>
</evidence>
<evidence type="ECO:0000256" key="2">
    <source>
        <dbReference type="ARBA" id="ARBA00006375"/>
    </source>
</evidence>
<dbReference type="GO" id="GO:0048250">
    <property type="term" value="P:iron import into the mitochondrion"/>
    <property type="evidence" value="ECO:0007669"/>
    <property type="project" value="TreeGrafter"/>
</dbReference>
<dbReference type="OrthoDB" id="43906at2759"/>
<organism evidence="14 15">
    <name type="scientific">Leptotrombidium deliense</name>
    <dbReference type="NCBI Taxonomy" id="299467"/>
    <lineage>
        <taxon>Eukaryota</taxon>
        <taxon>Metazoa</taxon>
        <taxon>Ecdysozoa</taxon>
        <taxon>Arthropoda</taxon>
        <taxon>Chelicerata</taxon>
        <taxon>Arachnida</taxon>
        <taxon>Acari</taxon>
        <taxon>Acariformes</taxon>
        <taxon>Trombidiformes</taxon>
        <taxon>Prostigmata</taxon>
        <taxon>Anystina</taxon>
        <taxon>Parasitengona</taxon>
        <taxon>Trombiculoidea</taxon>
        <taxon>Trombiculidae</taxon>
        <taxon>Leptotrombidium</taxon>
    </lineage>
</organism>
<dbReference type="Gene3D" id="1.50.40.10">
    <property type="entry name" value="Mitochondrial carrier domain"/>
    <property type="match status" value="1"/>
</dbReference>
<dbReference type="InterPro" id="IPR018108">
    <property type="entry name" value="MCP_transmembrane"/>
</dbReference>
<keyword evidence="7" id="KW-1133">Transmembrane helix</keyword>
<evidence type="ECO:0000256" key="5">
    <source>
        <dbReference type="ARBA" id="ARBA00022692"/>
    </source>
</evidence>
<dbReference type="PANTHER" id="PTHR45758">
    <property type="entry name" value="MITOFERRIN-1-RELATED"/>
    <property type="match status" value="1"/>
</dbReference>
<keyword evidence="4" id="KW-0410">Iron transport</keyword>
<dbReference type="GO" id="GO:0005743">
    <property type="term" value="C:mitochondrial inner membrane"/>
    <property type="evidence" value="ECO:0007669"/>
    <property type="project" value="UniProtKB-SubCell"/>
</dbReference>
<comment type="caution">
    <text evidence="14">The sequence shown here is derived from an EMBL/GenBank/DDBJ whole genome shotgun (WGS) entry which is preliminary data.</text>
</comment>
<keyword evidence="3 13" id="KW-0813">Transport</keyword>
<proteinExistence type="inferred from homology"/>
<evidence type="ECO:0000256" key="4">
    <source>
        <dbReference type="ARBA" id="ARBA00022496"/>
    </source>
</evidence>
<keyword evidence="15" id="KW-1185">Reference proteome</keyword>
<evidence type="ECO:0000256" key="1">
    <source>
        <dbReference type="ARBA" id="ARBA00004448"/>
    </source>
</evidence>
<dbReference type="InterPro" id="IPR023395">
    <property type="entry name" value="MCP_dom_sf"/>
</dbReference>
<comment type="similarity">
    <text evidence="2 13">Belongs to the mitochondrial carrier (TC 2.A.29) family.</text>
</comment>
<dbReference type="AlphaFoldDB" id="A0A443S7U3"/>
<evidence type="ECO:0000256" key="10">
    <source>
        <dbReference type="ARBA" id="ARBA00023128"/>
    </source>
</evidence>
<dbReference type="Pfam" id="PF00153">
    <property type="entry name" value="Mito_carr"/>
    <property type="match status" value="2"/>
</dbReference>
<name>A0A443S7U3_9ACAR</name>
<dbReference type="GO" id="GO:0015093">
    <property type="term" value="F:ferrous iron transmembrane transporter activity"/>
    <property type="evidence" value="ECO:0007669"/>
    <property type="project" value="TreeGrafter"/>
</dbReference>
<feature type="non-terminal residue" evidence="14">
    <location>
        <position position="203"/>
    </location>
</feature>
<feature type="repeat" description="Solcar" evidence="12">
    <location>
        <begin position="27"/>
        <end position="115"/>
    </location>
</feature>
<evidence type="ECO:0000313" key="14">
    <source>
        <dbReference type="EMBL" id="RWS23629.1"/>
    </source>
</evidence>
<keyword evidence="8" id="KW-0408">Iron</keyword>
<sequence>MDVVFTQKVNVVLKEEEIDYESLPSSYSLSAHMLSGALAGICEHCVMFPVDSVKTRMQSIMPNEKATYHSVRDALYRMVRYEGFHRPFRGMSVMVAGAGPAHAMYFSCYEKMKRVLSGTETGAGHPLAQGAAGVMSTLLHDAVMNPAEVVKQRLQMYKSPYSGVIKCFIGVWRNEGIRAFYRSYTTQLTKNISFQSIHLMTYE</sequence>
<evidence type="ECO:0000256" key="7">
    <source>
        <dbReference type="ARBA" id="ARBA00022989"/>
    </source>
</evidence>
<evidence type="ECO:0000256" key="3">
    <source>
        <dbReference type="ARBA" id="ARBA00022448"/>
    </source>
</evidence>
<evidence type="ECO:0000256" key="13">
    <source>
        <dbReference type="RuleBase" id="RU000488"/>
    </source>
</evidence>
<reference evidence="14 15" key="1">
    <citation type="journal article" date="2018" name="Gigascience">
        <title>Genomes of trombidid mites reveal novel predicted allergens and laterally-transferred genes associated with secondary metabolism.</title>
        <authorList>
            <person name="Dong X."/>
            <person name="Chaisiri K."/>
            <person name="Xia D."/>
            <person name="Armstrong S.D."/>
            <person name="Fang Y."/>
            <person name="Donnelly M.J."/>
            <person name="Kadowaki T."/>
            <person name="McGarry J.W."/>
            <person name="Darby A.C."/>
            <person name="Makepeace B.L."/>
        </authorList>
    </citation>
    <scope>NUCLEOTIDE SEQUENCE [LARGE SCALE GENOMIC DNA]</scope>
    <source>
        <strain evidence="14">UoL-UT</strain>
    </source>
</reference>
<evidence type="ECO:0000313" key="15">
    <source>
        <dbReference type="Proteomes" id="UP000288716"/>
    </source>
</evidence>
<feature type="repeat" description="Solcar" evidence="12">
    <location>
        <begin position="124"/>
        <end position="203"/>
    </location>
</feature>
<keyword evidence="10" id="KW-0496">Mitochondrion</keyword>